<dbReference type="Gramene" id="KVH96650">
    <property type="protein sequence ID" value="KVH96650"/>
    <property type="gene ID" value="Ccrd_001260"/>
</dbReference>
<gene>
    <name evidence="5" type="ORF">Ccrd_001260</name>
</gene>
<accession>A0A103XTJ6</accession>
<keyword evidence="6" id="KW-1185">Reference proteome</keyword>
<evidence type="ECO:0000256" key="1">
    <source>
        <dbReference type="ARBA" id="ARBA00004623"/>
    </source>
</evidence>
<evidence type="ECO:0000313" key="6">
    <source>
        <dbReference type="Proteomes" id="UP000243975"/>
    </source>
</evidence>
<comment type="subcellular location">
    <subcellularLocation>
        <location evidence="1">Preautophagosomal structure membrane</location>
        <topology evidence="1">Peripheral membrane protein</topology>
    </subcellularLocation>
</comment>
<dbReference type="Proteomes" id="UP000243975">
    <property type="component" value="Unassembled WGS sequence"/>
</dbReference>
<protein>
    <submittedName>
        <fullName evidence="5">WD40 repeat-containing protein</fullName>
    </submittedName>
</protein>
<dbReference type="InterPro" id="IPR015943">
    <property type="entry name" value="WD40/YVTN_repeat-like_dom_sf"/>
</dbReference>
<name>A0A103XTJ6_CYNCS</name>
<comment type="caution">
    <text evidence="5">The sequence shown here is derived from an EMBL/GenBank/DDBJ whole genome shotgun (WGS) entry which is preliminary data.</text>
</comment>
<comment type="similarity">
    <text evidence="4">Belongs to the WD repeat PROPPIN family.</text>
</comment>
<sequence>MVLVCPRLRKGQIRVEHYASKQAKFIVAHDSRIVCLALTHDGRLLATASSKGTLIRIFNILDGSFFQDSIWWQRPPNSLRKLKQQLTQLRRSFSTLMGLVENANYSRILNDGDSLPRCN</sequence>
<evidence type="ECO:0000256" key="2">
    <source>
        <dbReference type="ARBA" id="ARBA00022574"/>
    </source>
</evidence>
<dbReference type="InterPro" id="IPR036322">
    <property type="entry name" value="WD40_repeat_dom_sf"/>
</dbReference>
<keyword evidence="2" id="KW-0853">WD repeat</keyword>
<dbReference type="InterPro" id="IPR048720">
    <property type="entry name" value="PROPPIN"/>
</dbReference>
<organism evidence="5 6">
    <name type="scientific">Cynara cardunculus var. scolymus</name>
    <name type="common">Globe artichoke</name>
    <name type="synonym">Cynara scolymus</name>
    <dbReference type="NCBI Taxonomy" id="59895"/>
    <lineage>
        <taxon>Eukaryota</taxon>
        <taxon>Viridiplantae</taxon>
        <taxon>Streptophyta</taxon>
        <taxon>Embryophyta</taxon>
        <taxon>Tracheophyta</taxon>
        <taxon>Spermatophyta</taxon>
        <taxon>Magnoliopsida</taxon>
        <taxon>eudicotyledons</taxon>
        <taxon>Gunneridae</taxon>
        <taxon>Pentapetalae</taxon>
        <taxon>asterids</taxon>
        <taxon>campanulids</taxon>
        <taxon>Asterales</taxon>
        <taxon>Asteraceae</taxon>
        <taxon>Carduoideae</taxon>
        <taxon>Cardueae</taxon>
        <taxon>Carduinae</taxon>
        <taxon>Cynara</taxon>
    </lineage>
</organism>
<evidence type="ECO:0000256" key="4">
    <source>
        <dbReference type="ARBA" id="ARBA00025740"/>
    </source>
</evidence>
<dbReference type="InterPro" id="IPR001680">
    <property type="entry name" value="WD40_rpt"/>
</dbReference>
<dbReference type="SUPFAM" id="SSF50978">
    <property type="entry name" value="WD40 repeat-like"/>
    <property type="match status" value="1"/>
</dbReference>
<reference evidence="5 6" key="1">
    <citation type="journal article" date="2016" name="Sci. Rep.">
        <title>The genome sequence of the outbreeding globe artichoke constructed de novo incorporating a phase-aware low-pass sequencing strategy of F1 progeny.</title>
        <authorList>
            <person name="Scaglione D."/>
            <person name="Reyes-Chin-Wo S."/>
            <person name="Acquadro A."/>
            <person name="Froenicke L."/>
            <person name="Portis E."/>
            <person name="Beitel C."/>
            <person name="Tirone M."/>
            <person name="Mauro R."/>
            <person name="Lo Monaco A."/>
            <person name="Mauromicale G."/>
            <person name="Faccioli P."/>
            <person name="Cattivelli L."/>
            <person name="Rieseberg L."/>
            <person name="Michelmore R."/>
            <person name="Lanteri S."/>
        </authorList>
    </citation>
    <scope>NUCLEOTIDE SEQUENCE [LARGE SCALE GENOMIC DNA]</scope>
    <source>
        <strain evidence="5">2C</strain>
    </source>
</reference>
<dbReference type="Gene3D" id="2.130.10.10">
    <property type="entry name" value="YVTN repeat-like/Quinoprotein amine dehydrogenase"/>
    <property type="match status" value="1"/>
</dbReference>
<proteinExistence type="inferred from homology"/>
<keyword evidence="3" id="KW-0677">Repeat</keyword>
<dbReference type="GO" id="GO:0034045">
    <property type="term" value="C:phagophore assembly site membrane"/>
    <property type="evidence" value="ECO:0007669"/>
    <property type="project" value="UniProtKB-SubCell"/>
</dbReference>
<evidence type="ECO:0000313" key="5">
    <source>
        <dbReference type="EMBL" id="KVH96650.1"/>
    </source>
</evidence>
<dbReference type="PANTHER" id="PTHR11227">
    <property type="entry name" value="WD-REPEAT PROTEIN INTERACTING WITH PHOSPHOINOSIDES WIPI -RELATED"/>
    <property type="match status" value="1"/>
</dbReference>
<dbReference type="STRING" id="59895.A0A103XTJ6"/>
<dbReference type="EMBL" id="LEKV01004259">
    <property type="protein sequence ID" value="KVH96650.1"/>
    <property type="molecule type" value="Genomic_DNA"/>
</dbReference>
<evidence type="ECO:0000256" key="3">
    <source>
        <dbReference type="ARBA" id="ARBA00022737"/>
    </source>
</evidence>
<dbReference type="SMART" id="SM00320">
    <property type="entry name" value="WD40"/>
    <property type="match status" value="1"/>
</dbReference>
<dbReference type="AlphaFoldDB" id="A0A103XTJ6"/>